<feature type="transmembrane region" description="Helical" evidence="2">
    <location>
        <begin position="225"/>
        <end position="250"/>
    </location>
</feature>
<dbReference type="Proteomes" id="UP001175228">
    <property type="component" value="Unassembled WGS sequence"/>
</dbReference>
<evidence type="ECO:0000256" key="2">
    <source>
        <dbReference type="SAM" id="Phobius"/>
    </source>
</evidence>
<dbReference type="AlphaFoldDB" id="A0AA39QEP7"/>
<keyword evidence="4" id="KW-1185">Reference proteome</keyword>
<reference evidence="3" key="1">
    <citation type="submission" date="2023-06" db="EMBL/GenBank/DDBJ databases">
        <authorList>
            <consortium name="Lawrence Berkeley National Laboratory"/>
            <person name="Ahrendt S."/>
            <person name="Sahu N."/>
            <person name="Indic B."/>
            <person name="Wong-Bajracharya J."/>
            <person name="Merenyi Z."/>
            <person name="Ke H.-M."/>
            <person name="Monk M."/>
            <person name="Kocsube S."/>
            <person name="Drula E."/>
            <person name="Lipzen A."/>
            <person name="Balint B."/>
            <person name="Henrissat B."/>
            <person name="Andreopoulos B."/>
            <person name="Martin F.M."/>
            <person name="Harder C.B."/>
            <person name="Rigling D."/>
            <person name="Ford K.L."/>
            <person name="Foster G.D."/>
            <person name="Pangilinan J."/>
            <person name="Papanicolaou A."/>
            <person name="Barry K."/>
            <person name="LaButti K."/>
            <person name="Viragh M."/>
            <person name="Koriabine M."/>
            <person name="Yan M."/>
            <person name="Riley R."/>
            <person name="Champramary S."/>
            <person name="Plett K.L."/>
            <person name="Tsai I.J."/>
            <person name="Slot J."/>
            <person name="Sipos G."/>
            <person name="Plett J."/>
            <person name="Nagy L.G."/>
            <person name="Grigoriev I.V."/>
        </authorList>
    </citation>
    <scope>NUCLEOTIDE SEQUENCE</scope>
    <source>
        <strain evidence="3">HWK02</strain>
    </source>
</reference>
<dbReference type="EMBL" id="JAUEPU010000008">
    <property type="protein sequence ID" value="KAK0500511.1"/>
    <property type="molecule type" value="Genomic_DNA"/>
</dbReference>
<keyword evidence="2" id="KW-0472">Membrane</keyword>
<evidence type="ECO:0000313" key="4">
    <source>
        <dbReference type="Proteomes" id="UP001175228"/>
    </source>
</evidence>
<sequence length="285" mass="31198">MTANDSNGSESKYEDQTMCCCKNIEITPEEGSGCHKHLSKSSPSMSKAEKWAPGSDRSLPAGAVPISREPTWDFRSSPPSTDDTHTHVDQSYYPRFIEAQGSNNDMDLSYRVPPLVHSFQKAWQSTSQSSLFLCTLLALCSVHIMSYSQSVLPPSDAFSALMVFSYGGIIFNCAAAVASLVMVDKIGSVPIWGARRSLDPPNTGWMSANVDILDRFGVGSSWRWIVGYWIINFCSGFVCLVVQVFMLVWLQETVTSVKIVSSVLLAFSTIPLAGLALSSLYIAFC</sequence>
<gene>
    <name evidence="3" type="ORF">EDD18DRAFT_1150345</name>
</gene>
<keyword evidence="2" id="KW-1133">Transmembrane helix</keyword>
<feature type="transmembrane region" description="Helical" evidence="2">
    <location>
        <begin position="130"/>
        <end position="148"/>
    </location>
</feature>
<feature type="transmembrane region" description="Helical" evidence="2">
    <location>
        <begin position="262"/>
        <end position="284"/>
    </location>
</feature>
<proteinExistence type="predicted"/>
<evidence type="ECO:0000256" key="1">
    <source>
        <dbReference type="SAM" id="MobiDB-lite"/>
    </source>
</evidence>
<feature type="region of interest" description="Disordered" evidence="1">
    <location>
        <begin position="31"/>
        <end position="63"/>
    </location>
</feature>
<keyword evidence="2" id="KW-0812">Transmembrane</keyword>
<name>A0AA39QEP7_9AGAR</name>
<comment type="caution">
    <text evidence="3">The sequence shown here is derived from an EMBL/GenBank/DDBJ whole genome shotgun (WGS) entry which is preliminary data.</text>
</comment>
<feature type="transmembrane region" description="Helical" evidence="2">
    <location>
        <begin position="160"/>
        <end position="183"/>
    </location>
</feature>
<organism evidence="3 4">
    <name type="scientific">Armillaria luteobubalina</name>
    <dbReference type="NCBI Taxonomy" id="153913"/>
    <lineage>
        <taxon>Eukaryota</taxon>
        <taxon>Fungi</taxon>
        <taxon>Dikarya</taxon>
        <taxon>Basidiomycota</taxon>
        <taxon>Agaricomycotina</taxon>
        <taxon>Agaricomycetes</taxon>
        <taxon>Agaricomycetidae</taxon>
        <taxon>Agaricales</taxon>
        <taxon>Marasmiineae</taxon>
        <taxon>Physalacriaceae</taxon>
        <taxon>Armillaria</taxon>
    </lineage>
</organism>
<evidence type="ECO:0000313" key="3">
    <source>
        <dbReference type="EMBL" id="KAK0500511.1"/>
    </source>
</evidence>
<protein>
    <submittedName>
        <fullName evidence="3">Uncharacterized protein</fullName>
    </submittedName>
</protein>
<accession>A0AA39QEP7</accession>